<accession>A0A382IKP2</accession>
<gene>
    <name evidence="2" type="ORF">METZ01_LOCUS252992</name>
</gene>
<protein>
    <submittedName>
        <fullName evidence="2">Uncharacterized protein</fullName>
    </submittedName>
</protein>
<organism evidence="2">
    <name type="scientific">marine metagenome</name>
    <dbReference type="NCBI Taxonomy" id="408172"/>
    <lineage>
        <taxon>unclassified sequences</taxon>
        <taxon>metagenomes</taxon>
        <taxon>ecological metagenomes</taxon>
    </lineage>
</organism>
<dbReference type="AlphaFoldDB" id="A0A382IKP2"/>
<dbReference type="EMBL" id="UINC01067955">
    <property type="protein sequence ID" value="SVC00138.1"/>
    <property type="molecule type" value="Genomic_DNA"/>
</dbReference>
<evidence type="ECO:0000256" key="1">
    <source>
        <dbReference type="SAM" id="MobiDB-lite"/>
    </source>
</evidence>
<reference evidence="2" key="1">
    <citation type="submission" date="2018-05" db="EMBL/GenBank/DDBJ databases">
        <authorList>
            <person name="Lanie J.A."/>
            <person name="Ng W.-L."/>
            <person name="Kazmierczak K.M."/>
            <person name="Andrzejewski T.M."/>
            <person name="Davidsen T.M."/>
            <person name="Wayne K.J."/>
            <person name="Tettelin H."/>
            <person name="Glass J.I."/>
            <person name="Rusch D."/>
            <person name="Podicherti R."/>
            <person name="Tsui H.-C.T."/>
            <person name="Winkler M.E."/>
        </authorList>
    </citation>
    <scope>NUCLEOTIDE SEQUENCE</scope>
</reference>
<name>A0A382IKP2_9ZZZZ</name>
<evidence type="ECO:0000313" key="2">
    <source>
        <dbReference type="EMBL" id="SVC00138.1"/>
    </source>
</evidence>
<proteinExistence type="predicted"/>
<sequence>MMERSTVRSTSYTKERINWNSPGYGKNSFPITPTTSD</sequence>
<feature type="region of interest" description="Disordered" evidence="1">
    <location>
        <begin position="1"/>
        <end position="37"/>
    </location>
</feature>